<protein>
    <submittedName>
        <fullName evidence="2">Uncharacterized protein</fullName>
    </submittedName>
</protein>
<accession>A0A9D4I5I6</accession>
<name>A0A9D4I5I6_DREPO</name>
<comment type="caution">
    <text evidence="2">The sequence shown here is derived from an EMBL/GenBank/DDBJ whole genome shotgun (WGS) entry which is preliminary data.</text>
</comment>
<feature type="compositionally biased region" description="Basic residues" evidence="1">
    <location>
        <begin position="54"/>
        <end position="65"/>
    </location>
</feature>
<reference evidence="2" key="2">
    <citation type="submission" date="2020-11" db="EMBL/GenBank/DDBJ databases">
        <authorList>
            <person name="McCartney M.A."/>
            <person name="Auch B."/>
            <person name="Kono T."/>
            <person name="Mallez S."/>
            <person name="Becker A."/>
            <person name="Gohl D.M."/>
            <person name="Silverstein K.A.T."/>
            <person name="Koren S."/>
            <person name="Bechman K.B."/>
            <person name="Herman A."/>
            <person name="Abrahante J.E."/>
            <person name="Garbe J."/>
        </authorList>
    </citation>
    <scope>NUCLEOTIDE SEQUENCE</scope>
    <source>
        <strain evidence="2">Duluth1</strain>
        <tissue evidence="2">Whole animal</tissue>
    </source>
</reference>
<evidence type="ECO:0000256" key="1">
    <source>
        <dbReference type="SAM" id="MobiDB-lite"/>
    </source>
</evidence>
<organism evidence="2 3">
    <name type="scientific">Dreissena polymorpha</name>
    <name type="common">Zebra mussel</name>
    <name type="synonym">Mytilus polymorpha</name>
    <dbReference type="NCBI Taxonomy" id="45954"/>
    <lineage>
        <taxon>Eukaryota</taxon>
        <taxon>Metazoa</taxon>
        <taxon>Spiralia</taxon>
        <taxon>Lophotrochozoa</taxon>
        <taxon>Mollusca</taxon>
        <taxon>Bivalvia</taxon>
        <taxon>Autobranchia</taxon>
        <taxon>Heteroconchia</taxon>
        <taxon>Euheterodonta</taxon>
        <taxon>Imparidentia</taxon>
        <taxon>Neoheterodontei</taxon>
        <taxon>Myida</taxon>
        <taxon>Dreissenoidea</taxon>
        <taxon>Dreissenidae</taxon>
        <taxon>Dreissena</taxon>
    </lineage>
</organism>
<dbReference type="Proteomes" id="UP000828390">
    <property type="component" value="Unassembled WGS sequence"/>
</dbReference>
<dbReference type="EMBL" id="JAIWYP010000010">
    <property type="protein sequence ID" value="KAH3750866.1"/>
    <property type="molecule type" value="Genomic_DNA"/>
</dbReference>
<reference evidence="2" key="1">
    <citation type="journal article" date="2019" name="bioRxiv">
        <title>The Genome of the Zebra Mussel, Dreissena polymorpha: A Resource for Invasive Species Research.</title>
        <authorList>
            <person name="McCartney M.A."/>
            <person name="Auch B."/>
            <person name="Kono T."/>
            <person name="Mallez S."/>
            <person name="Zhang Y."/>
            <person name="Obille A."/>
            <person name="Becker A."/>
            <person name="Abrahante J.E."/>
            <person name="Garbe J."/>
            <person name="Badalamenti J.P."/>
            <person name="Herman A."/>
            <person name="Mangelson H."/>
            <person name="Liachko I."/>
            <person name="Sullivan S."/>
            <person name="Sone E.D."/>
            <person name="Koren S."/>
            <person name="Silverstein K.A.T."/>
            <person name="Beckman K.B."/>
            <person name="Gohl D.M."/>
        </authorList>
    </citation>
    <scope>NUCLEOTIDE SEQUENCE</scope>
    <source>
        <strain evidence="2">Duluth1</strain>
        <tissue evidence="2">Whole animal</tissue>
    </source>
</reference>
<evidence type="ECO:0000313" key="2">
    <source>
        <dbReference type="EMBL" id="KAH3750866.1"/>
    </source>
</evidence>
<evidence type="ECO:0000313" key="3">
    <source>
        <dbReference type="Proteomes" id="UP000828390"/>
    </source>
</evidence>
<gene>
    <name evidence="2" type="ORF">DPMN_185402</name>
</gene>
<keyword evidence="3" id="KW-1185">Reference proteome</keyword>
<feature type="region of interest" description="Disordered" evidence="1">
    <location>
        <begin position="1"/>
        <end position="65"/>
    </location>
</feature>
<dbReference type="AlphaFoldDB" id="A0A9D4I5I6"/>
<sequence>MSNCPATPFKGNGIESETLPDPYPTTPLREVEPKLICPAAPRKDKKSSYMKMQRTPRRRRRLLLE</sequence>
<proteinExistence type="predicted"/>